<keyword evidence="6" id="KW-0067">ATP-binding</keyword>
<feature type="domain" description="Galactokinase N-terminal" evidence="11">
    <location>
        <begin position="6"/>
        <end position="40"/>
    </location>
</feature>
<evidence type="ECO:0000256" key="7">
    <source>
        <dbReference type="ARBA" id="ARBA00022842"/>
    </source>
</evidence>
<dbReference type="GO" id="GO:0004335">
    <property type="term" value="F:galactokinase activity"/>
    <property type="evidence" value="ECO:0007669"/>
    <property type="project" value="InterPro"/>
</dbReference>
<dbReference type="Gene3D" id="3.30.70.890">
    <property type="entry name" value="GHMP kinase, C-terminal domain"/>
    <property type="match status" value="1"/>
</dbReference>
<dbReference type="GO" id="GO:0005829">
    <property type="term" value="C:cytosol"/>
    <property type="evidence" value="ECO:0007669"/>
    <property type="project" value="TreeGrafter"/>
</dbReference>
<keyword evidence="3" id="KW-0479">Metal-binding</keyword>
<reference evidence="12" key="1">
    <citation type="submission" date="2020-05" db="EMBL/GenBank/DDBJ databases">
        <authorList>
            <person name="Chiriac C."/>
            <person name="Salcher M."/>
            <person name="Ghai R."/>
            <person name="Kavagutti S V."/>
        </authorList>
    </citation>
    <scope>NUCLEOTIDE SEQUENCE</scope>
</reference>
<protein>
    <submittedName>
        <fullName evidence="12">Unannotated protein</fullName>
    </submittedName>
</protein>
<keyword evidence="4" id="KW-0547">Nucleotide-binding</keyword>
<organism evidence="12">
    <name type="scientific">freshwater metagenome</name>
    <dbReference type="NCBI Taxonomy" id="449393"/>
    <lineage>
        <taxon>unclassified sequences</taxon>
        <taxon>metagenomes</taxon>
        <taxon>ecological metagenomes</taxon>
    </lineage>
</organism>
<dbReference type="InterPro" id="IPR013750">
    <property type="entry name" value="GHMP_kinase_C_dom"/>
</dbReference>
<dbReference type="InterPro" id="IPR020568">
    <property type="entry name" value="Ribosomal_Su5_D2-typ_SF"/>
</dbReference>
<dbReference type="InterPro" id="IPR006203">
    <property type="entry name" value="GHMP_knse_ATP-bd_CS"/>
</dbReference>
<dbReference type="EMBL" id="CAEZSU010000059">
    <property type="protein sequence ID" value="CAB4548703.1"/>
    <property type="molecule type" value="Genomic_DNA"/>
</dbReference>
<keyword evidence="7" id="KW-0460">Magnesium</keyword>
<dbReference type="SUPFAM" id="SSF54211">
    <property type="entry name" value="Ribosomal protein S5 domain 2-like"/>
    <property type="match status" value="1"/>
</dbReference>
<dbReference type="PIRSF" id="PIRSF000530">
    <property type="entry name" value="Galactokinase"/>
    <property type="match status" value="1"/>
</dbReference>
<dbReference type="Pfam" id="PF08544">
    <property type="entry name" value="GHMP_kinases_C"/>
    <property type="match status" value="1"/>
</dbReference>
<sequence>MTGTAFTVHAPGRVNLIGDHTDYAGGLALPCAIDLGITISGTHQQGRVELRSDALADIVAFDLDAATNIASIQPQWGRYIAAVAQELKSAQGFTASVISTLPTGAGLSSSAALEIASALSFGFTGSPMDLALVGQRAELAAVGVPCGLLDQLSIVFGRTGHAMVIDFTDNAIEHVAFPDDLDIVVLHSGQERELADSQYAERRAMCELAAERIGPLASASTTDINSLTGDVQRRARHVTSECERVRQAVVALRDNDPTTVGQLMTQSHASLRDDFDVSTPVLNELVERLNSTPGVYGSRLTGAGFGGCVVALSERGAISDPNAISGRGWIVHPSDGARQLTL</sequence>
<evidence type="ECO:0000256" key="4">
    <source>
        <dbReference type="ARBA" id="ARBA00022741"/>
    </source>
</evidence>
<dbReference type="Gene3D" id="3.30.230.10">
    <property type="match status" value="1"/>
</dbReference>
<dbReference type="GO" id="GO:0046872">
    <property type="term" value="F:metal ion binding"/>
    <property type="evidence" value="ECO:0007669"/>
    <property type="project" value="UniProtKB-KW"/>
</dbReference>
<dbReference type="GO" id="GO:0006012">
    <property type="term" value="P:galactose metabolic process"/>
    <property type="evidence" value="ECO:0007669"/>
    <property type="project" value="InterPro"/>
</dbReference>
<feature type="domain" description="GHMP kinase C-terminal" evidence="10">
    <location>
        <begin position="249"/>
        <end position="314"/>
    </location>
</feature>
<gene>
    <name evidence="12" type="ORF">UFOPK1495_00691</name>
</gene>
<dbReference type="PANTHER" id="PTHR10457:SF7">
    <property type="entry name" value="GALACTOKINASE-RELATED"/>
    <property type="match status" value="1"/>
</dbReference>
<dbReference type="InterPro" id="IPR006206">
    <property type="entry name" value="Mevalonate/galactokinase"/>
</dbReference>
<dbReference type="SUPFAM" id="SSF55060">
    <property type="entry name" value="GHMP Kinase, C-terminal domain"/>
    <property type="match status" value="1"/>
</dbReference>
<evidence type="ECO:0000259" key="10">
    <source>
        <dbReference type="Pfam" id="PF08544"/>
    </source>
</evidence>
<dbReference type="PANTHER" id="PTHR10457">
    <property type="entry name" value="MEVALONATE KINASE/GALACTOKINASE"/>
    <property type="match status" value="1"/>
</dbReference>
<dbReference type="PRINTS" id="PR00473">
    <property type="entry name" value="GALCTOKINASE"/>
</dbReference>
<dbReference type="AlphaFoldDB" id="A0A6J6CER0"/>
<feature type="domain" description="GHMP kinase N-terminal" evidence="9">
    <location>
        <begin position="80"/>
        <end position="157"/>
    </location>
</feature>
<dbReference type="GO" id="GO:0005524">
    <property type="term" value="F:ATP binding"/>
    <property type="evidence" value="ECO:0007669"/>
    <property type="project" value="UniProtKB-KW"/>
</dbReference>
<dbReference type="InterPro" id="IPR019741">
    <property type="entry name" value="Galactokinase_CS"/>
</dbReference>
<dbReference type="InterPro" id="IPR006204">
    <property type="entry name" value="GHMP_kinase_N_dom"/>
</dbReference>
<comment type="similarity">
    <text evidence="1">Belongs to the GHMP kinase family. GalK subfamily.</text>
</comment>
<evidence type="ECO:0000256" key="5">
    <source>
        <dbReference type="ARBA" id="ARBA00022777"/>
    </source>
</evidence>
<evidence type="ECO:0000256" key="2">
    <source>
        <dbReference type="ARBA" id="ARBA00022679"/>
    </source>
</evidence>
<dbReference type="InterPro" id="IPR019539">
    <property type="entry name" value="GalKase_N"/>
</dbReference>
<evidence type="ECO:0000259" key="9">
    <source>
        <dbReference type="Pfam" id="PF00288"/>
    </source>
</evidence>
<evidence type="ECO:0000313" key="12">
    <source>
        <dbReference type="EMBL" id="CAB4548703.1"/>
    </source>
</evidence>
<evidence type="ECO:0000259" key="11">
    <source>
        <dbReference type="Pfam" id="PF10509"/>
    </source>
</evidence>
<dbReference type="InterPro" id="IPR014721">
    <property type="entry name" value="Ribsml_uS5_D2-typ_fold_subgr"/>
</dbReference>
<dbReference type="PROSITE" id="PS00106">
    <property type="entry name" value="GALACTOKINASE"/>
    <property type="match status" value="1"/>
</dbReference>
<dbReference type="InterPro" id="IPR036554">
    <property type="entry name" value="GHMP_kinase_C_sf"/>
</dbReference>
<keyword evidence="5" id="KW-0418">Kinase</keyword>
<dbReference type="PRINTS" id="PR00959">
    <property type="entry name" value="MEVGALKINASE"/>
</dbReference>
<evidence type="ECO:0000256" key="6">
    <source>
        <dbReference type="ARBA" id="ARBA00022840"/>
    </source>
</evidence>
<name>A0A6J6CER0_9ZZZZ</name>
<evidence type="ECO:0000256" key="3">
    <source>
        <dbReference type="ARBA" id="ARBA00022723"/>
    </source>
</evidence>
<dbReference type="Pfam" id="PF00288">
    <property type="entry name" value="GHMP_kinases_N"/>
    <property type="match status" value="1"/>
</dbReference>
<evidence type="ECO:0000256" key="8">
    <source>
        <dbReference type="ARBA" id="ARBA00023277"/>
    </source>
</evidence>
<dbReference type="PROSITE" id="PS00627">
    <property type="entry name" value="GHMP_KINASES_ATP"/>
    <property type="match status" value="1"/>
</dbReference>
<keyword evidence="2" id="KW-0808">Transferase</keyword>
<dbReference type="NCBIfam" id="TIGR00131">
    <property type="entry name" value="gal_kin"/>
    <property type="match status" value="1"/>
</dbReference>
<dbReference type="InterPro" id="IPR000705">
    <property type="entry name" value="Galactokinase"/>
</dbReference>
<dbReference type="Pfam" id="PF10509">
    <property type="entry name" value="GalKase_gal_bdg"/>
    <property type="match status" value="1"/>
</dbReference>
<evidence type="ECO:0000256" key="1">
    <source>
        <dbReference type="ARBA" id="ARBA00006566"/>
    </source>
</evidence>
<dbReference type="FunFam" id="3.30.70.890:FF:000001">
    <property type="entry name" value="Galactokinase"/>
    <property type="match status" value="1"/>
</dbReference>
<keyword evidence="8" id="KW-0119">Carbohydrate metabolism</keyword>
<accession>A0A6J6CER0</accession>
<proteinExistence type="inferred from homology"/>